<organism evidence="2 3">
    <name type="scientific">miscellaneous Crenarchaeota group-15 archaeon DG-45</name>
    <dbReference type="NCBI Taxonomy" id="1685127"/>
    <lineage>
        <taxon>Archaea</taxon>
        <taxon>Candidatus Bathyarchaeota</taxon>
        <taxon>MCG-15</taxon>
    </lineage>
</organism>
<dbReference type="Proteomes" id="UP000037210">
    <property type="component" value="Unassembled WGS sequence"/>
</dbReference>
<proteinExistence type="predicted"/>
<sequence length="110" mass="12274">MKAKVFAGFLIYGVAAGLSSYWWWHHADSPFLLNIPGDLLGYEAYDLSIKLLGDPSSPQAHYTIPWLLRIPQVFVPVSVLLWGMIGLAIQLAYGRFKRARSMDGRPSPSP</sequence>
<dbReference type="EMBL" id="LFWZ01000013">
    <property type="protein sequence ID" value="KON31085.1"/>
    <property type="molecule type" value="Genomic_DNA"/>
</dbReference>
<gene>
    <name evidence="2" type="ORF">AC482_01865</name>
</gene>
<keyword evidence="1" id="KW-0472">Membrane</keyword>
<evidence type="ECO:0000313" key="3">
    <source>
        <dbReference type="Proteomes" id="UP000037210"/>
    </source>
</evidence>
<name>A0A0M0BRT9_9ARCH</name>
<feature type="transmembrane region" description="Helical" evidence="1">
    <location>
        <begin position="73"/>
        <end position="93"/>
    </location>
</feature>
<feature type="transmembrane region" description="Helical" evidence="1">
    <location>
        <begin position="5"/>
        <end position="24"/>
    </location>
</feature>
<dbReference type="AlphaFoldDB" id="A0A0M0BRT9"/>
<reference evidence="2 3" key="1">
    <citation type="submission" date="2015-06" db="EMBL/GenBank/DDBJ databases">
        <title>New insights into the roles of widespread benthic archaea in carbon and nitrogen cycling.</title>
        <authorList>
            <person name="Lazar C.S."/>
            <person name="Baker B.J."/>
            <person name="Seitz K.W."/>
            <person name="Hyde A.S."/>
            <person name="Dick G.J."/>
            <person name="Hinrichs K.-U."/>
            <person name="Teske A.P."/>
        </authorList>
    </citation>
    <scope>NUCLEOTIDE SEQUENCE [LARGE SCALE GENOMIC DNA]</scope>
    <source>
        <strain evidence="2">DG-45</strain>
    </source>
</reference>
<keyword evidence="1" id="KW-1133">Transmembrane helix</keyword>
<evidence type="ECO:0000256" key="1">
    <source>
        <dbReference type="SAM" id="Phobius"/>
    </source>
</evidence>
<protein>
    <recommendedName>
        <fullName evidence="4">Transmembrane protein</fullName>
    </recommendedName>
</protein>
<evidence type="ECO:0000313" key="2">
    <source>
        <dbReference type="EMBL" id="KON31085.1"/>
    </source>
</evidence>
<accession>A0A0M0BRT9</accession>
<comment type="caution">
    <text evidence="2">The sequence shown here is derived from an EMBL/GenBank/DDBJ whole genome shotgun (WGS) entry which is preliminary data.</text>
</comment>
<evidence type="ECO:0008006" key="4">
    <source>
        <dbReference type="Google" id="ProtNLM"/>
    </source>
</evidence>
<keyword evidence="1" id="KW-0812">Transmembrane</keyword>